<organism evidence="14 15">
    <name type="scientific">Trichomonas vaginalis (strain ATCC PRA-98 / G3)</name>
    <dbReference type="NCBI Taxonomy" id="412133"/>
    <lineage>
        <taxon>Eukaryota</taxon>
        <taxon>Metamonada</taxon>
        <taxon>Parabasalia</taxon>
        <taxon>Trichomonadida</taxon>
        <taxon>Trichomonadidae</taxon>
        <taxon>Trichomonas</taxon>
    </lineage>
</organism>
<dbReference type="VEuPathDB" id="TrichDB:TVAG_400740"/>
<evidence type="ECO:0000256" key="3">
    <source>
        <dbReference type="ARBA" id="ARBA00022553"/>
    </source>
</evidence>
<proteinExistence type="inferred from homology"/>
<dbReference type="FunCoup" id="A2E3I2">
    <property type="interactions" value="346"/>
</dbReference>
<dbReference type="PROSITE" id="PS00108">
    <property type="entry name" value="PROTEIN_KINASE_ST"/>
    <property type="match status" value="1"/>
</dbReference>
<feature type="domain" description="AGC-kinase C-terminal" evidence="13">
    <location>
        <begin position="366"/>
        <end position="431"/>
    </location>
</feature>
<evidence type="ECO:0000256" key="4">
    <source>
        <dbReference type="ARBA" id="ARBA00022679"/>
    </source>
</evidence>
<dbReference type="PANTHER" id="PTHR22988">
    <property type="entry name" value="MYOTONIC DYSTROPHY S/T KINASE-RELATED"/>
    <property type="match status" value="1"/>
</dbReference>
<evidence type="ECO:0000256" key="5">
    <source>
        <dbReference type="ARBA" id="ARBA00022741"/>
    </source>
</evidence>
<dbReference type="InterPro" id="IPR000961">
    <property type="entry name" value="AGC-kinase_C"/>
</dbReference>
<keyword evidence="3" id="KW-0597">Phosphoprotein</keyword>
<dbReference type="PROSITE" id="PS50011">
    <property type="entry name" value="PROTEIN_KINASE_DOM"/>
    <property type="match status" value="1"/>
</dbReference>
<accession>A2E3I2</accession>
<reference evidence="14" key="1">
    <citation type="submission" date="2006-10" db="EMBL/GenBank/DDBJ databases">
        <authorList>
            <person name="Amadeo P."/>
            <person name="Zhao Q."/>
            <person name="Wortman J."/>
            <person name="Fraser-Liggett C."/>
            <person name="Carlton J."/>
        </authorList>
    </citation>
    <scope>NUCLEOTIDE SEQUENCE</scope>
    <source>
        <strain evidence="14">G3</strain>
    </source>
</reference>
<dbReference type="InterPro" id="IPR011009">
    <property type="entry name" value="Kinase-like_dom_sf"/>
</dbReference>
<evidence type="ECO:0000313" key="15">
    <source>
        <dbReference type="Proteomes" id="UP000001542"/>
    </source>
</evidence>
<dbReference type="InterPro" id="IPR050839">
    <property type="entry name" value="Rho-assoc_Ser/Thr_Kinase"/>
</dbReference>
<dbReference type="GO" id="GO:0005524">
    <property type="term" value="F:ATP binding"/>
    <property type="evidence" value="ECO:0007669"/>
    <property type="project" value="UniProtKB-UniRule"/>
</dbReference>
<evidence type="ECO:0000256" key="1">
    <source>
        <dbReference type="ARBA" id="ARBA00012513"/>
    </source>
</evidence>
<dbReference type="FunFam" id="3.30.200.20:FF:001353">
    <property type="entry name" value="AGC family protein kinase"/>
    <property type="match status" value="1"/>
</dbReference>
<dbReference type="GO" id="GO:0007010">
    <property type="term" value="P:cytoskeleton organization"/>
    <property type="evidence" value="ECO:0007669"/>
    <property type="project" value="UniProtKB-ARBA"/>
</dbReference>
<dbReference type="SMART" id="SM00220">
    <property type="entry name" value="S_TKc"/>
    <property type="match status" value="1"/>
</dbReference>
<evidence type="ECO:0000256" key="8">
    <source>
        <dbReference type="ARBA" id="ARBA00047899"/>
    </source>
</evidence>
<dbReference type="InterPro" id="IPR000719">
    <property type="entry name" value="Prot_kinase_dom"/>
</dbReference>
<dbReference type="VEuPathDB" id="TrichDB:TVAGG3_0647850"/>
<evidence type="ECO:0000259" key="13">
    <source>
        <dbReference type="PROSITE" id="PS51285"/>
    </source>
</evidence>
<dbReference type="AlphaFoldDB" id="A2E3I2"/>
<dbReference type="GO" id="GO:0004674">
    <property type="term" value="F:protein serine/threonine kinase activity"/>
    <property type="evidence" value="ECO:0000318"/>
    <property type="project" value="GO_Central"/>
</dbReference>
<dbReference type="FunFam" id="1.10.510.10:FF:000024">
    <property type="entry name" value="Probable serine/threonine-protein kinase cot-1"/>
    <property type="match status" value="1"/>
</dbReference>
<keyword evidence="4" id="KW-0808">Transferase</keyword>
<keyword evidence="5 10" id="KW-0547">Nucleotide-binding</keyword>
<comment type="catalytic activity">
    <reaction evidence="9">
        <text>L-seryl-[protein] + ATP = O-phospho-L-seryl-[protein] + ADP + H(+)</text>
        <dbReference type="Rhea" id="RHEA:17989"/>
        <dbReference type="Rhea" id="RHEA-COMP:9863"/>
        <dbReference type="Rhea" id="RHEA-COMP:11604"/>
        <dbReference type="ChEBI" id="CHEBI:15378"/>
        <dbReference type="ChEBI" id="CHEBI:29999"/>
        <dbReference type="ChEBI" id="CHEBI:30616"/>
        <dbReference type="ChEBI" id="CHEBI:83421"/>
        <dbReference type="ChEBI" id="CHEBI:456216"/>
        <dbReference type="EC" id="2.7.11.1"/>
    </reaction>
</comment>
<keyword evidence="15" id="KW-1185">Reference proteome</keyword>
<dbReference type="PROSITE" id="PS00107">
    <property type="entry name" value="PROTEIN_KINASE_ATP"/>
    <property type="match status" value="1"/>
</dbReference>
<evidence type="ECO:0000256" key="2">
    <source>
        <dbReference type="ARBA" id="ARBA00022527"/>
    </source>
</evidence>
<keyword evidence="7 10" id="KW-0067">ATP-binding</keyword>
<dbReference type="Gene3D" id="3.30.200.20">
    <property type="entry name" value="Phosphorylase Kinase, domain 1"/>
    <property type="match status" value="2"/>
</dbReference>
<dbReference type="GO" id="GO:0035556">
    <property type="term" value="P:intracellular signal transduction"/>
    <property type="evidence" value="ECO:0000318"/>
    <property type="project" value="GO_Central"/>
</dbReference>
<dbReference type="STRING" id="5722.A2E3I2"/>
<dbReference type="PROSITE" id="PS51285">
    <property type="entry name" value="AGC_KINASE_CTER"/>
    <property type="match status" value="1"/>
</dbReference>
<feature type="domain" description="Protein kinase" evidence="12">
    <location>
        <begin position="83"/>
        <end position="365"/>
    </location>
</feature>
<evidence type="ECO:0000259" key="12">
    <source>
        <dbReference type="PROSITE" id="PS50011"/>
    </source>
</evidence>
<evidence type="ECO:0000256" key="6">
    <source>
        <dbReference type="ARBA" id="ARBA00022777"/>
    </source>
</evidence>
<gene>
    <name evidence="14" type="ORF">TVAG_400740</name>
</gene>
<dbReference type="eggNOG" id="KOG0605">
    <property type="taxonomic scope" value="Eukaryota"/>
</dbReference>
<dbReference type="SUPFAM" id="SSF56112">
    <property type="entry name" value="Protein kinase-like (PK-like)"/>
    <property type="match status" value="1"/>
</dbReference>
<dbReference type="EMBL" id="DS113296">
    <property type="protein sequence ID" value="EAY12748.1"/>
    <property type="molecule type" value="Genomic_DNA"/>
</dbReference>
<dbReference type="RefSeq" id="XP_001324971.1">
    <property type="nucleotide sequence ID" value="XM_001324936.1"/>
</dbReference>
<feature type="binding site" evidence="10">
    <location>
        <position position="122"/>
    </location>
    <ligand>
        <name>ATP</name>
        <dbReference type="ChEBI" id="CHEBI:30616"/>
    </ligand>
</feature>
<dbReference type="OrthoDB" id="3638488at2759"/>
<dbReference type="OMA" id="TAINIIH"/>
<comment type="similarity">
    <text evidence="11">Belongs to the protein kinase superfamily.</text>
</comment>
<reference evidence="14" key="2">
    <citation type="journal article" date="2007" name="Science">
        <title>Draft genome sequence of the sexually transmitted pathogen Trichomonas vaginalis.</title>
        <authorList>
            <person name="Carlton J.M."/>
            <person name="Hirt R.P."/>
            <person name="Silva J.C."/>
            <person name="Delcher A.L."/>
            <person name="Schatz M."/>
            <person name="Zhao Q."/>
            <person name="Wortman J.R."/>
            <person name="Bidwell S.L."/>
            <person name="Alsmark U.C.M."/>
            <person name="Besteiro S."/>
            <person name="Sicheritz-Ponten T."/>
            <person name="Noel C.J."/>
            <person name="Dacks J.B."/>
            <person name="Foster P.G."/>
            <person name="Simillion C."/>
            <person name="Van de Peer Y."/>
            <person name="Miranda-Saavedra D."/>
            <person name="Barton G.J."/>
            <person name="Westrop G.D."/>
            <person name="Mueller S."/>
            <person name="Dessi D."/>
            <person name="Fiori P.L."/>
            <person name="Ren Q."/>
            <person name="Paulsen I."/>
            <person name="Zhang H."/>
            <person name="Bastida-Corcuera F.D."/>
            <person name="Simoes-Barbosa A."/>
            <person name="Brown M.T."/>
            <person name="Hayes R.D."/>
            <person name="Mukherjee M."/>
            <person name="Okumura C.Y."/>
            <person name="Schneider R."/>
            <person name="Smith A.J."/>
            <person name="Vanacova S."/>
            <person name="Villalvazo M."/>
            <person name="Haas B.J."/>
            <person name="Pertea M."/>
            <person name="Feldblyum T.V."/>
            <person name="Utterback T.R."/>
            <person name="Shu C.L."/>
            <person name="Osoegawa K."/>
            <person name="de Jong P.J."/>
            <person name="Hrdy I."/>
            <person name="Horvathova L."/>
            <person name="Zubacova Z."/>
            <person name="Dolezal P."/>
            <person name="Malik S.B."/>
            <person name="Logsdon J.M. Jr."/>
            <person name="Henze K."/>
            <person name="Gupta A."/>
            <person name="Wang C.C."/>
            <person name="Dunne R.L."/>
            <person name="Upcroft J.A."/>
            <person name="Upcroft P."/>
            <person name="White O."/>
            <person name="Salzberg S.L."/>
            <person name="Tang P."/>
            <person name="Chiu C.-H."/>
            <person name="Lee Y.-S."/>
            <person name="Embley T.M."/>
            <person name="Coombs G.H."/>
            <person name="Mottram J.C."/>
            <person name="Tachezy J."/>
            <person name="Fraser-Liggett C.M."/>
            <person name="Johnson P.J."/>
        </authorList>
    </citation>
    <scope>NUCLEOTIDE SEQUENCE [LARGE SCALE GENOMIC DNA]</scope>
    <source>
        <strain evidence="14">G3</strain>
    </source>
</reference>
<evidence type="ECO:0000256" key="10">
    <source>
        <dbReference type="PROSITE-ProRule" id="PRU10141"/>
    </source>
</evidence>
<keyword evidence="6 14" id="KW-0418">Kinase</keyword>
<evidence type="ECO:0000256" key="9">
    <source>
        <dbReference type="ARBA" id="ARBA00048679"/>
    </source>
</evidence>
<dbReference type="SMR" id="A2E3I2"/>
<dbReference type="EC" id="2.7.11.1" evidence="1"/>
<dbReference type="Gene3D" id="1.10.510.10">
    <property type="entry name" value="Transferase(Phosphotransferase) domain 1"/>
    <property type="match status" value="2"/>
</dbReference>
<dbReference type="InterPro" id="IPR008271">
    <property type="entry name" value="Ser/Thr_kinase_AS"/>
</dbReference>
<dbReference type="Pfam" id="PF00069">
    <property type="entry name" value="Pkinase"/>
    <property type="match status" value="1"/>
</dbReference>
<dbReference type="Proteomes" id="UP000001542">
    <property type="component" value="Unassembled WGS sequence"/>
</dbReference>
<evidence type="ECO:0000256" key="11">
    <source>
        <dbReference type="RuleBase" id="RU000304"/>
    </source>
</evidence>
<sequence>MPRMTVSRSSILKSELAKTYMEEHFKSIIDEANSEITTQQRLNEYLIKEKFSPEQRRSLELNYASRISEFRRMKRKVLRSSQFEKIKIIGKGEYGDVYLVRDKTDNKIYAMKIIQKSELIAKGQLRNTLTEKDLLSRMDSKWSVQLIYAFQDMYSIYFVMEYLPGGDLLTVLMCRSYLTLEETRFYIAEILLAIREVHSLGYIHCDIKPDNILLTKDGHIRLSDYGLSTPLHRDENFVTILDEVEDVCRDPNSERKEQPLKSNHKKDAICSTVGTPDYIAPEVLLKKPYGPEVDLWSLGAIMYEMLYGQPPYLADTAINIIHWKSTLIFPKLKEISPEAVDLMKHLLCNSKRRFTIEDCMKHPFFKEIDFDKISESTAPIIPSVESETDTQNFDEFEPRELLPEEESQDDVISLAFTGFKFDRNVARNSLPQNLEPEILTDSLVTQQIRSYP</sequence>
<evidence type="ECO:0000256" key="7">
    <source>
        <dbReference type="ARBA" id="ARBA00022840"/>
    </source>
</evidence>
<dbReference type="InterPro" id="IPR017441">
    <property type="entry name" value="Protein_kinase_ATP_BS"/>
</dbReference>
<protein>
    <recommendedName>
        <fullName evidence="1">non-specific serine/threonine protein kinase</fullName>
        <ecNumber evidence="1">2.7.11.1</ecNumber>
    </recommendedName>
</protein>
<evidence type="ECO:0000313" key="14">
    <source>
        <dbReference type="EMBL" id="EAY12748.1"/>
    </source>
</evidence>
<dbReference type="InParanoid" id="A2E3I2"/>
<comment type="catalytic activity">
    <reaction evidence="8">
        <text>L-threonyl-[protein] + ATP = O-phospho-L-threonyl-[protein] + ADP + H(+)</text>
        <dbReference type="Rhea" id="RHEA:46608"/>
        <dbReference type="Rhea" id="RHEA-COMP:11060"/>
        <dbReference type="Rhea" id="RHEA-COMP:11605"/>
        <dbReference type="ChEBI" id="CHEBI:15378"/>
        <dbReference type="ChEBI" id="CHEBI:30013"/>
        <dbReference type="ChEBI" id="CHEBI:30616"/>
        <dbReference type="ChEBI" id="CHEBI:61977"/>
        <dbReference type="ChEBI" id="CHEBI:456216"/>
        <dbReference type="EC" id="2.7.11.1"/>
    </reaction>
</comment>
<dbReference type="KEGG" id="tva:4770712"/>
<keyword evidence="2 11" id="KW-0723">Serine/threonine-protein kinase</keyword>
<name>A2E3I2_TRIV3</name>
<dbReference type="SMART" id="SM00133">
    <property type="entry name" value="S_TK_X"/>
    <property type="match status" value="1"/>
</dbReference>